<sequence>MTVTVHVMFGPDYTMLTTWSPAPSQAVLSKSCHSFQLLSFTGLTRRTEEDLPGHQQELVFSDPSEDVAPETKKCPVYPTELVFALDQSNDITEQRFNEMRDIITSIVSDLHVRESNCPVGARVVVVSYNSDTGYLIRGSDYRNKKQLLQLLSQIKYQNSGEVRDIGNAMRFVARNIFKRTSAGANVQRVAVFFSNGQAASRSSIITATMEFSALDISPVVFAFNEKVYLDEAFGVLSVPPDGEYDPLERLRRCTLCYDKCFPDTCKKEIVLPESSYMDVAFLLDNSRNIASDEFKNMKALVSSMLDNFDIASDPIISDSGDRIALLSYSPWDRRQKNVVNTEFEFTTYNNQALMKRYIETDLQQLNGEATIGHALLWTMKNLFPATPKLRKHRVILVVSAGENRERKEFLKKMALRAKCQGYVIFVISLGLTTEEDMEELASHPLDHHLIQLGRIHKPNLDYVVKFLKPFVYSVRRKSLFFFYLFVLIN</sequence>
<dbReference type="PROSITE" id="PS50234">
    <property type="entry name" value="VWFA"/>
    <property type="match status" value="2"/>
</dbReference>
<dbReference type="SUPFAM" id="SSF53300">
    <property type="entry name" value="vWA-like"/>
    <property type="match status" value="2"/>
</dbReference>
<dbReference type="PANTHER" id="PTHR24020">
    <property type="entry name" value="COLLAGEN ALPHA"/>
    <property type="match status" value="1"/>
</dbReference>
<gene>
    <name evidence="2" type="ORF">Celaphus_00012786</name>
</gene>
<reference evidence="2 3" key="1">
    <citation type="journal article" date="2018" name="Mol. Genet. Genomics">
        <title>The red deer Cervus elaphus genome CerEla1.0: sequencing, annotating, genes, and chromosomes.</title>
        <authorList>
            <person name="Bana N.A."/>
            <person name="Nyiri A."/>
            <person name="Nagy J."/>
            <person name="Frank K."/>
            <person name="Nagy T."/>
            <person name="Steger V."/>
            <person name="Schiller M."/>
            <person name="Lakatos P."/>
            <person name="Sugar L."/>
            <person name="Horn P."/>
            <person name="Barta E."/>
            <person name="Orosz L."/>
        </authorList>
    </citation>
    <scope>NUCLEOTIDE SEQUENCE [LARGE SCALE GENOMIC DNA]</scope>
    <source>
        <strain evidence="2">Hungarian</strain>
    </source>
</reference>
<dbReference type="InterPro" id="IPR036465">
    <property type="entry name" value="vWFA_dom_sf"/>
</dbReference>
<evidence type="ECO:0000313" key="3">
    <source>
        <dbReference type="Proteomes" id="UP000242450"/>
    </source>
</evidence>
<organism evidence="2 3">
    <name type="scientific">Cervus elaphus hippelaphus</name>
    <name type="common">European red deer</name>
    <dbReference type="NCBI Taxonomy" id="46360"/>
    <lineage>
        <taxon>Eukaryota</taxon>
        <taxon>Metazoa</taxon>
        <taxon>Chordata</taxon>
        <taxon>Craniata</taxon>
        <taxon>Vertebrata</taxon>
        <taxon>Euteleostomi</taxon>
        <taxon>Mammalia</taxon>
        <taxon>Eutheria</taxon>
        <taxon>Laurasiatheria</taxon>
        <taxon>Artiodactyla</taxon>
        <taxon>Ruminantia</taxon>
        <taxon>Pecora</taxon>
        <taxon>Cervidae</taxon>
        <taxon>Cervinae</taxon>
        <taxon>Cervus</taxon>
    </lineage>
</organism>
<dbReference type="OrthoDB" id="4473401at2759"/>
<dbReference type="FunFam" id="3.40.50.410:FF:000016">
    <property type="entry name" value="Collagen type VI alpha 3 chain"/>
    <property type="match status" value="1"/>
</dbReference>
<feature type="domain" description="VWFA" evidence="1">
    <location>
        <begin position="278"/>
        <end position="467"/>
    </location>
</feature>
<dbReference type="InterPro" id="IPR002035">
    <property type="entry name" value="VWF_A"/>
</dbReference>
<evidence type="ECO:0000259" key="1">
    <source>
        <dbReference type="PROSITE" id="PS50234"/>
    </source>
</evidence>
<proteinExistence type="predicted"/>
<dbReference type="EMBL" id="MKHE01000019">
    <property type="protein sequence ID" value="OWK06194.1"/>
    <property type="molecule type" value="Genomic_DNA"/>
</dbReference>
<dbReference type="Gene3D" id="3.40.50.410">
    <property type="entry name" value="von Willebrand factor, type A domain"/>
    <property type="match status" value="2"/>
</dbReference>
<dbReference type="FunFam" id="3.40.50.410:FF:000021">
    <property type="entry name" value="Collagen, type VI, alpha 3"/>
    <property type="match status" value="1"/>
</dbReference>
<dbReference type="AlphaFoldDB" id="A0A212CK22"/>
<protein>
    <recommendedName>
        <fullName evidence="1">VWFA domain-containing protein</fullName>
    </recommendedName>
</protein>
<dbReference type="CDD" id="cd01450">
    <property type="entry name" value="vWFA_subfamily_ECM"/>
    <property type="match status" value="2"/>
</dbReference>
<accession>A0A212CK22</accession>
<dbReference type="InterPro" id="IPR050525">
    <property type="entry name" value="ECM_Assembly_Org"/>
</dbReference>
<comment type="caution">
    <text evidence="2">The sequence shown here is derived from an EMBL/GenBank/DDBJ whole genome shotgun (WGS) entry which is preliminary data.</text>
</comment>
<dbReference type="Pfam" id="PF00092">
    <property type="entry name" value="VWA"/>
    <property type="match status" value="2"/>
</dbReference>
<dbReference type="SMART" id="SM00327">
    <property type="entry name" value="VWA"/>
    <property type="match status" value="2"/>
</dbReference>
<name>A0A212CK22_CEREH</name>
<evidence type="ECO:0000313" key="2">
    <source>
        <dbReference type="EMBL" id="OWK06194.1"/>
    </source>
</evidence>
<feature type="domain" description="VWFA" evidence="1">
    <location>
        <begin position="80"/>
        <end position="231"/>
    </location>
</feature>
<keyword evidence="3" id="KW-1185">Reference proteome</keyword>
<dbReference type="Proteomes" id="UP000242450">
    <property type="component" value="Chromosome 19"/>
</dbReference>